<sequence>MVKELQMDLYKAELLDDAWIGLCGGNTGDQSGNDTESCVEMAAIPNADGFAIRDSKNRDAGVLRFSVAELDAFVASYRGSR</sequence>
<accession>A0A4Q7KT86</accession>
<protein>
    <submittedName>
        <fullName evidence="2">Uncharacterized protein DUF397</fullName>
    </submittedName>
</protein>
<name>A0A4Q7KT86_9PSEU</name>
<dbReference type="Pfam" id="PF04149">
    <property type="entry name" value="DUF397"/>
    <property type="match status" value="1"/>
</dbReference>
<keyword evidence="3" id="KW-1185">Reference proteome</keyword>
<dbReference type="InterPro" id="IPR007278">
    <property type="entry name" value="DUF397"/>
</dbReference>
<dbReference type="RefSeq" id="WP_207222639.1">
    <property type="nucleotide sequence ID" value="NZ_SGWQ01000004.1"/>
</dbReference>
<organism evidence="2 3">
    <name type="scientific">Herbihabitans rhizosphaerae</name>
    <dbReference type="NCBI Taxonomy" id="1872711"/>
    <lineage>
        <taxon>Bacteria</taxon>
        <taxon>Bacillati</taxon>
        <taxon>Actinomycetota</taxon>
        <taxon>Actinomycetes</taxon>
        <taxon>Pseudonocardiales</taxon>
        <taxon>Pseudonocardiaceae</taxon>
        <taxon>Herbihabitans</taxon>
    </lineage>
</organism>
<comment type="caution">
    <text evidence="2">The sequence shown here is derived from an EMBL/GenBank/DDBJ whole genome shotgun (WGS) entry which is preliminary data.</text>
</comment>
<dbReference type="EMBL" id="SGWQ01000004">
    <property type="protein sequence ID" value="RZS39011.1"/>
    <property type="molecule type" value="Genomic_DNA"/>
</dbReference>
<evidence type="ECO:0000313" key="2">
    <source>
        <dbReference type="EMBL" id="RZS39011.1"/>
    </source>
</evidence>
<feature type="domain" description="DUF397" evidence="1">
    <location>
        <begin position="31"/>
        <end position="76"/>
    </location>
</feature>
<proteinExistence type="predicted"/>
<dbReference type="Proteomes" id="UP000294257">
    <property type="component" value="Unassembled WGS sequence"/>
</dbReference>
<dbReference type="AlphaFoldDB" id="A0A4Q7KT86"/>
<reference evidence="2 3" key="1">
    <citation type="submission" date="2019-02" db="EMBL/GenBank/DDBJ databases">
        <title>Genomic Encyclopedia of Type Strains, Phase IV (KMG-IV): sequencing the most valuable type-strain genomes for metagenomic binning, comparative biology and taxonomic classification.</title>
        <authorList>
            <person name="Goeker M."/>
        </authorList>
    </citation>
    <scope>NUCLEOTIDE SEQUENCE [LARGE SCALE GENOMIC DNA]</scope>
    <source>
        <strain evidence="2 3">DSM 101727</strain>
    </source>
</reference>
<gene>
    <name evidence="2" type="ORF">EV193_104222</name>
</gene>
<evidence type="ECO:0000259" key="1">
    <source>
        <dbReference type="Pfam" id="PF04149"/>
    </source>
</evidence>
<evidence type="ECO:0000313" key="3">
    <source>
        <dbReference type="Proteomes" id="UP000294257"/>
    </source>
</evidence>